<dbReference type="Gene3D" id="3.30.70.2190">
    <property type="match status" value="1"/>
</dbReference>
<evidence type="ECO:0000256" key="1">
    <source>
        <dbReference type="ARBA" id="ARBA00001974"/>
    </source>
</evidence>
<dbReference type="Gene3D" id="3.30.70.2740">
    <property type="match status" value="1"/>
</dbReference>
<keyword evidence="3" id="KW-0285">Flavoprotein</keyword>
<dbReference type="GO" id="GO:0003824">
    <property type="term" value="F:catalytic activity"/>
    <property type="evidence" value="ECO:0007669"/>
    <property type="project" value="InterPro"/>
</dbReference>
<dbReference type="InterPro" id="IPR004113">
    <property type="entry name" value="FAD-bd_oxidored_4_C"/>
</dbReference>
<reference evidence="6 7" key="1">
    <citation type="submission" date="2020-08" db="EMBL/GenBank/DDBJ databases">
        <title>Genomic Encyclopedia of Type Strains, Phase IV (KMG-IV): sequencing the most valuable type-strain genomes for metagenomic binning, comparative biology and taxonomic classification.</title>
        <authorList>
            <person name="Goeker M."/>
        </authorList>
    </citation>
    <scope>NUCLEOTIDE SEQUENCE [LARGE SCALE GENOMIC DNA]</scope>
    <source>
        <strain evidence="6 7">DSM 26723</strain>
    </source>
</reference>
<dbReference type="PANTHER" id="PTHR43716">
    <property type="entry name" value="D-2-HYDROXYGLUTARATE DEHYDROGENASE, MITOCHONDRIAL"/>
    <property type="match status" value="1"/>
</dbReference>
<dbReference type="Gene3D" id="3.30.465.10">
    <property type="match status" value="1"/>
</dbReference>
<dbReference type="Pfam" id="PF01565">
    <property type="entry name" value="FAD_binding_4"/>
    <property type="match status" value="1"/>
</dbReference>
<feature type="domain" description="FAD-binding PCMH-type" evidence="5">
    <location>
        <begin position="43"/>
        <end position="224"/>
    </location>
</feature>
<dbReference type="Proteomes" id="UP000588068">
    <property type="component" value="Unassembled WGS sequence"/>
</dbReference>
<dbReference type="InterPro" id="IPR006094">
    <property type="entry name" value="Oxid_FAD_bind_N"/>
</dbReference>
<keyword evidence="7" id="KW-1185">Reference proteome</keyword>
<dbReference type="InterPro" id="IPR016167">
    <property type="entry name" value="FAD-bd_PCMH_sub1"/>
</dbReference>
<dbReference type="RefSeq" id="WP_184332092.1">
    <property type="nucleotide sequence ID" value="NZ_JACHHZ010000003.1"/>
</dbReference>
<dbReference type="GO" id="GO:0022904">
    <property type="term" value="P:respiratory electron transport chain"/>
    <property type="evidence" value="ECO:0007669"/>
    <property type="project" value="TreeGrafter"/>
</dbReference>
<dbReference type="FunFam" id="3.30.465.10:FF:000001">
    <property type="entry name" value="D-2-hydroxyglutarate dehydrogenase, mitochondrial"/>
    <property type="match status" value="1"/>
</dbReference>
<dbReference type="InterPro" id="IPR016169">
    <property type="entry name" value="FAD-bd_PCMH_sub2"/>
</dbReference>
<dbReference type="InterPro" id="IPR036318">
    <property type="entry name" value="FAD-bd_PCMH-like_sf"/>
</dbReference>
<evidence type="ECO:0000313" key="7">
    <source>
        <dbReference type="Proteomes" id="UP000588068"/>
    </source>
</evidence>
<dbReference type="PROSITE" id="PS51387">
    <property type="entry name" value="FAD_PCMH"/>
    <property type="match status" value="1"/>
</dbReference>
<dbReference type="PANTHER" id="PTHR43716:SF2">
    <property type="entry name" value="BLL6224 PROTEIN"/>
    <property type="match status" value="1"/>
</dbReference>
<comment type="caution">
    <text evidence="6">The sequence shown here is derived from an EMBL/GenBank/DDBJ whole genome shotgun (WGS) entry which is preliminary data.</text>
</comment>
<dbReference type="EMBL" id="JACHHZ010000003">
    <property type="protein sequence ID" value="MBB6093561.1"/>
    <property type="molecule type" value="Genomic_DNA"/>
</dbReference>
<name>A0A841HK27_9GAMM</name>
<dbReference type="Pfam" id="PF02913">
    <property type="entry name" value="FAD-oxidase_C"/>
    <property type="match status" value="1"/>
</dbReference>
<dbReference type="GO" id="GO:0071949">
    <property type="term" value="F:FAD binding"/>
    <property type="evidence" value="ECO:0007669"/>
    <property type="project" value="InterPro"/>
</dbReference>
<dbReference type="InterPro" id="IPR016164">
    <property type="entry name" value="FAD-linked_Oxase-like_C"/>
</dbReference>
<dbReference type="Gene3D" id="3.30.43.10">
    <property type="entry name" value="Uridine Diphospho-n-acetylenolpyruvylglucosamine Reductase, domain 2"/>
    <property type="match status" value="1"/>
</dbReference>
<dbReference type="AlphaFoldDB" id="A0A841HK27"/>
<evidence type="ECO:0000256" key="4">
    <source>
        <dbReference type="ARBA" id="ARBA00022827"/>
    </source>
</evidence>
<dbReference type="InterPro" id="IPR051264">
    <property type="entry name" value="FAD-oxidored/transferase_4"/>
</dbReference>
<comment type="cofactor">
    <cofactor evidence="1">
        <name>FAD</name>
        <dbReference type="ChEBI" id="CHEBI:57692"/>
    </cofactor>
</comment>
<comment type="similarity">
    <text evidence="2">Belongs to the FAD-binding oxidoreductase/transferase type 4 family.</text>
</comment>
<organism evidence="6 7">
    <name type="scientific">Povalibacter uvarum</name>
    <dbReference type="NCBI Taxonomy" id="732238"/>
    <lineage>
        <taxon>Bacteria</taxon>
        <taxon>Pseudomonadati</taxon>
        <taxon>Pseudomonadota</taxon>
        <taxon>Gammaproteobacteria</taxon>
        <taxon>Steroidobacterales</taxon>
        <taxon>Steroidobacteraceae</taxon>
        <taxon>Povalibacter</taxon>
    </lineage>
</organism>
<evidence type="ECO:0000259" key="5">
    <source>
        <dbReference type="PROSITE" id="PS51387"/>
    </source>
</evidence>
<sequence>MTASTQKPPAGALDRLRGIVGPQGFLDQAGDVEPFVVDHRKLYRGTTPLVLRPESTEEVAAILRLCNEAGIGVVPVGGNTSYCGGATPSSDGSQVVVSLSRMRRVRSVDPLNYTMIVEAGCVLAEAQAAASSVDRLFPLSLGSEGSCQIGGNLSTNAGGTAVLRYGMMRDLILGLEVVLPDGRVLESLNSLRKDNTGYDLRDLFIGAEGTLGIITAASCKLFSRPTSQVTAVVAVPEPQSAVALLSRMRSASGDCVSTFELMPRFALDLVLKHVGQTQDPFEERHNWYVLLEIGSGRYDTGMRAGVEADLAAAMEQGIVLNAVIAESEAQREKFWRLRETIPEAQRREGASIKHDVSVTSSELPRFIIEASAAIQQISPEARIIAYGHLGDGNLHFNASQPAQGDASQFESLAPRINRAVHDLIARYGGSFSAEHGIGQLKRSELQRYKNPVALSVMRTIKQALDPKGIMNPGKVL</sequence>
<keyword evidence="4" id="KW-0274">FAD</keyword>
<dbReference type="InterPro" id="IPR016171">
    <property type="entry name" value="Vanillyl_alc_oxidase_C-sub2"/>
</dbReference>
<evidence type="ECO:0000256" key="2">
    <source>
        <dbReference type="ARBA" id="ARBA00008000"/>
    </source>
</evidence>
<dbReference type="InterPro" id="IPR016166">
    <property type="entry name" value="FAD-bd_PCMH"/>
</dbReference>
<dbReference type="Gene3D" id="1.10.45.10">
    <property type="entry name" value="Vanillyl-alcohol Oxidase, Chain A, domain 4"/>
    <property type="match status" value="1"/>
</dbReference>
<dbReference type="FunFam" id="1.10.45.10:FF:000001">
    <property type="entry name" value="D-lactate dehydrogenase mitochondrial"/>
    <property type="match status" value="1"/>
</dbReference>
<proteinExistence type="inferred from homology"/>
<evidence type="ECO:0000313" key="6">
    <source>
        <dbReference type="EMBL" id="MBB6093561.1"/>
    </source>
</evidence>
<evidence type="ECO:0000256" key="3">
    <source>
        <dbReference type="ARBA" id="ARBA00022630"/>
    </source>
</evidence>
<dbReference type="SUPFAM" id="SSF55103">
    <property type="entry name" value="FAD-linked oxidases, C-terminal domain"/>
    <property type="match status" value="1"/>
</dbReference>
<protein>
    <submittedName>
        <fullName evidence="6">FAD/FMN-containing dehydrogenase</fullName>
    </submittedName>
</protein>
<gene>
    <name evidence="6" type="ORF">HNQ60_002442</name>
</gene>
<dbReference type="SUPFAM" id="SSF56176">
    <property type="entry name" value="FAD-binding/transporter-associated domain-like"/>
    <property type="match status" value="1"/>
</dbReference>
<accession>A0A841HK27</accession>